<sequence length="324" mass="35968">MKRRFALTSILVIAAMLLAAVPAAAENGDGPPDIYWDIYEDGLEAHLIHDGVDVQVWAYSFVDCFGQTYEDNFEDPWSGIGWITVPENGEGPLGYAGALVSYWNDEEEEWSEPLWYAASRPCVTPPEEVGSVCFEGNATHVVGFDGWMVADTLVNFAEGGELISYMPEPPSEAHETWEDEVVYADAFFVFWDGVLENWIWSDLIVGGPCESAAVPEPVVTGLWGYVHPAVDRNICYILSLTRPTQSEEDNDVRRICFTDDSPNWWDGATLLTHGDVYENGFPFGHWEGDAAANAFNPNAKRLPLHAPAGEKDLLDVVEIAPWTQ</sequence>
<comment type="caution">
    <text evidence="2">The sequence shown here is derived from an EMBL/GenBank/DDBJ whole genome shotgun (WGS) entry which is preliminary data.</text>
</comment>
<evidence type="ECO:0000256" key="1">
    <source>
        <dbReference type="SAM" id="SignalP"/>
    </source>
</evidence>
<gene>
    <name evidence="2" type="ORF">A3E46_00200</name>
</gene>
<accession>A0A1F8AW68</accession>
<dbReference type="EMBL" id="MGGZ01000041">
    <property type="protein sequence ID" value="OGM55981.1"/>
    <property type="molecule type" value="Genomic_DNA"/>
</dbReference>
<feature type="chain" id="PRO_5009534971" evidence="1">
    <location>
        <begin position="26"/>
        <end position="324"/>
    </location>
</feature>
<reference evidence="2 3" key="1">
    <citation type="journal article" date="2016" name="Nat. Commun.">
        <title>Thousands of microbial genomes shed light on interconnected biogeochemical processes in an aquifer system.</title>
        <authorList>
            <person name="Anantharaman K."/>
            <person name="Brown C.T."/>
            <person name="Hug L.A."/>
            <person name="Sharon I."/>
            <person name="Castelle C.J."/>
            <person name="Probst A.J."/>
            <person name="Thomas B.C."/>
            <person name="Singh A."/>
            <person name="Wilkins M.J."/>
            <person name="Karaoz U."/>
            <person name="Brodie E.L."/>
            <person name="Williams K.H."/>
            <person name="Hubbard S.S."/>
            <person name="Banfield J.F."/>
        </authorList>
    </citation>
    <scope>NUCLEOTIDE SEQUENCE [LARGE SCALE GENOMIC DNA]</scope>
</reference>
<dbReference type="Proteomes" id="UP000178313">
    <property type="component" value="Unassembled WGS sequence"/>
</dbReference>
<evidence type="ECO:0000313" key="2">
    <source>
        <dbReference type="EMBL" id="OGM55981.1"/>
    </source>
</evidence>
<proteinExistence type="predicted"/>
<dbReference type="AlphaFoldDB" id="A0A1F8AW68"/>
<organism evidence="2 3">
    <name type="scientific">Candidatus Woesebacteria bacterium RIFCSPHIGHO2_12_FULL_46_16</name>
    <dbReference type="NCBI Taxonomy" id="1802513"/>
    <lineage>
        <taxon>Bacteria</taxon>
        <taxon>Candidatus Woeseibacteriota</taxon>
    </lineage>
</organism>
<feature type="signal peptide" evidence="1">
    <location>
        <begin position="1"/>
        <end position="25"/>
    </location>
</feature>
<keyword evidence="1" id="KW-0732">Signal</keyword>
<evidence type="ECO:0000313" key="3">
    <source>
        <dbReference type="Proteomes" id="UP000178313"/>
    </source>
</evidence>
<name>A0A1F8AW68_9BACT</name>
<protein>
    <submittedName>
        <fullName evidence="2">Uncharacterized protein</fullName>
    </submittedName>
</protein>